<dbReference type="PANTHER" id="PTHR35632:SF1">
    <property type="entry name" value="MAJOR POLLEN ALLERGEN OLE E 6-LIKE"/>
    <property type="match status" value="1"/>
</dbReference>
<evidence type="ECO:0000313" key="2">
    <source>
        <dbReference type="EMBL" id="KAB5557463.1"/>
    </source>
</evidence>
<reference evidence="3" key="1">
    <citation type="journal article" date="2019" name="Gigascience">
        <title>De novo genome assembly of the endangered Acer yangbiense, a plant species with extremely small populations endemic to Yunnan Province, China.</title>
        <authorList>
            <person name="Yang J."/>
            <person name="Wariss H.M."/>
            <person name="Tao L."/>
            <person name="Zhang R."/>
            <person name="Yun Q."/>
            <person name="Hollingsworth P."/>
            <person name="Dao Z."/>
            <person name="Luo G."/>
            <person name="Guo H."/>
            <person name="Ma Y."/>
            <person name="Sun W."/>
        </authorList>
    </citation>
    <scope>NUCLEOTIDE SEQUENCE [LARGE SCALE GENOMIC DNA]</scope>
    <source>
        <strain evidence="3">cv. br00</strain>
    </source>
</reference>
<proteinExistence type="predicted"/>
<dbReference type="Proteomes" id="UP000326939">
    <property type="component" value="Chromosome 5"/>
</dbReference>
<sequence>MANKLVAVFLLCIVAAAAMHLTEASPVDDQYATCFNDCDDKCKNEGNGYSFCEMKCDADCLAKQAFGGLGVSGELGRRDGSIGEGGGVWGSVEVTSTGGLKESGGVDEGCVVQVGVAESTGGVWGGCAVVGTDRGEVVGEGSRIIGARLGVFVVLRMSAGLISM</sequence>
<feature type="signal peptide" evidence="1">
    <location>
        <begin position="1"/>
        <end position="24"/>
    </location>
</feature>
<protein>
    <submittedName>
        <fullName evidence="2">Uncharacterized protein</fullName>
    </submittedName>
</protein>
<dbReference type="Gene3D" id="1.10.287.720">
    <property type="entry name" value="Pollen allergen ole e 6"/>
    <property type="match status" value="1"/>
</dbReference>
<keyword evidence="3" id="KW-1185">Reference proteome</keyword>
<comment type="caution">
    <text evidence="2">The sequence shown here is derived from an EMBL/GenBank/DDBJ whole genome shotgun (WGS) entry which is preliminary data.</text>
</comment>
<dbReference type="InterPro" id="IPR036466">
    <property type="entry name" value="Pollen_allergen_ole-e-6_sf"/>
</dbReference>
<evidence type="ECO:0000256" key="1">
    <source>
        <dbReference type="SAM" id="SignalP"/>
    </source>
</evidence>
<accession>A0A5N5MSI3</accession>
<evidence type="ECO:0000313" key="3">
    <source>
        <dbReference type="Proteomes" id="UP000326939"/>
    </source>
</evidence>
<dbReference type="SUPFAM" id="SSF111388">
    <property type="entry name" value="Pollen allergen ole e 6"/>
    <property type="match status" value="1"/>
</dbReference>
<dbReference type="PANTHER" id="PTHR35632">
    <property type="entry name" value="MAJOR POLLEN ALLERGEN OLE E 6-LIKE"/>
    <property type="match status" value="1"/>
</dbReference>
<name>A0A5N5MSI3_9ROSI</name>
<gene>
    <name evidence="2" type="ORF">DKX38_008372</name>
</gene>
<keyword evidence="1" id="KW-0732">Signal</keyword>
<organism evidence="2 3">
    <name type="scientific">Salix brachista</name>
    <dbReference type="NCBI Taxonomy" id="2182728"/>
    <lineage>
        <taxon>Eukaryota</taxon>
        <taxon>Viridiplantae</taxon>
        <taxon>Streptophyta</taxon>
        <taxon>Embryophyta</taxon>
        <taxon>Tracheophyta</taxon>
        <taxon>Spermatophyta</taxon>
        <taxon>Magnoliopsida</taxon>
        <taxon>eudicotyledons</taxon>
        <taxon>Gunneridae</taxon>
        <taxon>Pentapetalae</taxon>
        <taxon>rosids</taxon>
        <taxon>fabids</taxon>
        <taxon>Malpighiales</taxon>
        <taxon>Salicaceae</taxon>
        <taxon>Saliceae</taxon>
        <taxon>Salix</taxon>
    </lineage>
</organism>
<feature type="chain" id="PRO_5024319511" evidence="1">
    <location>
        <begin position="25"/>
        <end position="164"/>
    </location>
</feature>
<dbReference type="InterPro" id="IPR015333">
    <property type="entry name" value="Pollen_allergen_ole-e-6"/>
</dbReference>
<dbReference type="AlphaFoldDB" id="A0A5N5MSI3"/>
<dbReference type="Pfam" id="PF09253">
    <property type="entry name" value="Ole_e_6"/>
    <property type="match status" value="1"/>
</dbReference>
<dbReference type="EMBL" id="VDCV01000005">
    <property type="protein sequence ID" value="KAB5557463.1"/>
    <property type="molecule type" value="Genomic_DNA"/>
</dbReference>